<gene>
    <name evidence="2" type="ORF">MBM_08002</name>
</gene>
<keyword evidence="3" id="KW-1185">Reference proteome</keyword>
<name>K1WLQ1_MARBU</name>
<organism evidence="2 3">
    <name type="scientific">Marssonina brunnea f. sp. multigermtubi (strain MB_m1)</name>
    <name type="common">Marssonina leaf spot fungus</name>
    <dbReference type="NCBI Taxonomy" id="1072389"/>
    <lineage>
        <taxon>Eukaryota</taxon>
        <taxon>Fungi</taxon>
        <taxon>Dikarya</taxon>
        <taxon>Ascomycota</taxon>
        <taxon>Pezizomycotina</taxon>
        <taxon>Leotiomycetes</taxon>
        <taxon>Helotiales</taxon>
        <taxon>Drepanopezizaceae</taxon>
        <taxon>Drepanopeziza</taxon>
    </lineage>
</organism>
<protein>
    <submittedName>
        <fullName evidence="2">Uncharacterized protein</fullName>
    </submittedName>
</protein>
<feature type="coiled-coil region" evidence="1">
    <location>
        <begin position="18"/>
        <end position="47"/>
    </location>
</feature>
<evidence type="ECO:0000313" key="3">
    <source>
        <dbReference type="Proteomes" id="UP000006753"/>
    </source>
</evidence>
<dbReference type="Proteomes" id="UP000006753">
    <property type="component" value="Unassembled WGS sequence"/>
</dbReference>
<evidence type="ECO:0000313" key="2">
    <source>
        <dbReference type="EMBL" id="EKD13801.1"/>
    </source>
</evidence>
<evidence type="ECO:0000256" key="1">
    <source>
        <dbReference type="SAM" id="Coils"/>
    </source>
</evidence>
<dbReference type="InParanoid" id="K1WLQ1"/>
<sequence>MISTSKSAALPKSAQSMLNKAIEKAAKEEAKKARIAKKAEKDEAKRLAILNPLLLKKRSRLRKEKSIAKLVLKQLRTIKKEKNQVEESQVEIALS</sequence>
<dbReference type="EMBL" id="JH921448">
    <property type="protein sequence ID" value="EKD13801.1"/>
    <property type="molecule type" value="Genomic_DNA"/>
</dbReference>
<dbReference type="KEGG" id="mbe:MBM_08002"/>
<dbReference type="HOGENOM" id="CLU_2373216_0_0_1"/>
<keyword evidence="1" id="KW-0175">Coiled coil</keyword>
<accession>K1WLQ1</accession>
<reference evidence="2 3" key="1">
    <citation type="journal article" date="2012" name="BMC Genomics">
        <title>Sequencing the genome of Marssonina brunnea reveals fungus-poplar co-evolution.</title>
        <authorList>
            <person name="Zhu S."/>
            <person name="Cao Y.-Z."/>
            <person name="Jiang C."/>
            <person name="Tan B.-Y."/>
            <person name="Wang Z."/>
            <person name="Feng S."/>
            <person name="Zhang L."/>
            <person name="Su X.-H."/>
            <person name="Brejova B."/>
            <person name="Vinar T."/>
            <person name="Xu M."/>
            <person name="Wang M.-X."/>
            <person name="Zhang S.-G."/>
            <person name="Huang M.-R."/>
            <person name="Wu R."/>
            <person name="Zhou Y."/>
        </authorList>
    </citation>
    <scope>NUCLEOTIDE SEQUENCE [LARGE SCALE GENOMIC DNA]</scope>
    <source>
        <strain evidence="2 3">MB_m1</strain>
    </source>
</reference>
<proteinExistence type="predicted"/>
<dbReference type="AlphaFoldDB" id="K1WLQ1"/>